<evidence type="ECO:0000313" key="2">
    <source>
        <dbReference type="Proteomes" id="UP000028511"/>
    </source>
</evidence>
<gene>
    <name evidence="1" type="ORF">XBP1_270022</name>
</gene>
<evidence type="ECO:0000313" key="1">
    <source>
        <dbReference type="EMBL" id="CDG97482.1"/>
    </source>
</evidence>
<accession>A0A077NG89</accession>
<reference evidence="1" key="1">
    <citation type="submission" date="2013-07" db="EMBL/GenBank/DDBJ databases">
        <title>Sub-species coevolution in mutualistic symbiosis.</title>
        <authorList>
            <person name="Murfin K."/>
            <person name="Klassen J."/>
            <person name="Lee M."/>
            <person name="Forst S."/>
            <person name="Stock P."/>
            <person name="Goodrich-Blair H."/>
        </authorList>
    </citation>
    <scope>NUCLEOTIDE SEQUENCE [LARGE SCALE GENOMIC DNA]</scope>
    <source>
        <strain evidence="1">Puntauvense</strain>
    </source>
</reference>
<dbReference type="EMBL" id="CBSW010000190">
    <property type="protein sequence ID" value="CDG97482.1"/>
    <property type="molecule type" value="Genomic_DNA"/>
</dbReference>
<dbReference type="HOGENOM" id="CLU_3319423_0_0_6"/>
<sequence>MRIYLKYFISHGFIFCYIRKYIVRLSFEAFKKIAISQKN</sequence>
<dbReference type="AlphaFoldDB" id="A0A077NG89"/>
<protein>
    <submittedName>
        <fullName evidence="1">Uncharacterized protein</fullName>
    </submittedName>
</protein>
<comment type="caution">
    <text evidence="1">The sequence shown here is derived from an EMBL/GenBank/DDBJ whole genome shotgun (WGS) entry which is preliminary data.</text>
</comment>
<organism evidence="1 2">
    <name type="scientific">Xenorhabdus bovienii str. puntauvense</name>
    <dbReference type="NCBI Taxonomy" id="1398201"/>
    <lineage>
        <taxon>Bacteria</taxon>
        <taxon>Pseudomonadati</taxon>
        <taxon>Pseudomonadota</taxon>
        <taxon>Gammaproteobacteria</taxon>
        <taxon>Enterobacterales</taxon>
        <taxon>Morganellaceae</taxon>
        <taxon>Xenorhabdus</taxon>
    </lineage>
</organism>
<dbReference type="Proteomes" id="UP000028511">
    <property type="component" value="Unassembled WGS sequence"/>
</dbReference>
<name>A0A077NG89_XENBV</name>
<proteinExistence type="predicted"/>